<dbReference type="PANTHER" id="PTHR42928">
    <property type="entry name" value="TRICARBOXYLATE-BINDING PROTEIN"/>
    <property type="match status" value="1"/>
</dbReference>
<dbReference type="EMBL" id="CP000390">
    <property type="protein sequence ID" value="ABG62470.1"/>
    <property type="molecule type" value="Genomic_DNA"/>
</dbReference>
<name>Q11JF5_CHESB</name>
<dbReference type="Pfam" id="PF03401">
    <property type="entry name" value="TctC"/>
    <property type="match status" value="1"/>
</dbReference>
<accession>Q11JF5</accession>
<gene>
    <name evidence="3" type="ordered locus">Meso_1073</name>
</gene>
<keyword evidence="2" id="KW-0732">Signal</keyword>
<organism evidence="3">
    <name type="scientific">Chelativorans sp. (strain BNC1)</name>
    <dbReference type="NCBI Taxonomy" id="266779"/>
    <lineage>
        <taxon>Bacteria</taxon>
        <taxon>Pseudomonadati</taxon>
        <taxon>Pseudomonadota</taxon>
        <taxon>Alphaproteobacteria</taxon>
        <taxon>Hyphomicrobiales</taxon>
        <taxon>Phyllobacteriaceae</taxon>
        <taxon>Chelativorans</taxon>
    </lineage>
</organism>
<dbReference type="STRING" id="266779.Meso_1073"/>
<dbReference type="Gene3D" id="3.40.190.150">
    <property type="entry name" value="Bordetella uptake gene, domain 1"/>
    <property type="match status" value="1"/>
</dbReference>
<dbReference type="KEGG" id="mes:Meso_1073"/>
<dbReference type="PIRSF" id="PIRSF017082">
    <property type="entry name" value="YflP"/>
    <property type="match status" value="1"/>
</dbReference>
<reference evidence="3" key="1">
    <citation type="submission" date="2006-06" db="EMBL/GenBank/DDBJ databases">
        <title>Complete sequence of chromosome of Chelativorans sp. BNC1.</title>
        <authorList>
            <consortium name="US DOE Joint Genome Institute"/>
            <person name="Copeland A."/>
            <person name="Lucas S."/>
            <person name="Lapidus A."/>
            <person name="Barry K."/>
            <person name="Detter J.C."/>
            <person name="Glavina del Rio T."/>
            <person name="Hammon N."/>
            <person name="Israni S."/>
            <person name="Dalin E."/>
            <person name="Tice H."/>
            <person name="Pitluck S."/>
            <person name="Chertkov O."/>
            <person name="Brettin T."/>
            <person name="Bruce D."/>
            <person name="Han C."/>
            <person name="Tapia R."/>
            <person name="Gilna P."/>
            <person name="Schmutz J."/>
            <person name="Larimer F."/>
            <person name="Land M."/>
            <person name="Hauser L."/>
            <person name="Kyrpides N."/>
            <person name="Mikhailova N."/>
            <person name="Richardson P."/>
        </authorList>
    </citation>
    <scope>NUCLEOTIDE SEQUENCE</scope>
    <source>
        <strain evidence="3">BNC1</strain>
    </source>
</reference>
<dbReference type="InterPro" id="IPR042100">
    <property type="entry name" value="Bug_dom1"/>
</dbReference>
<comment type="similarity">
    <text evidence="1">Belongs to the UPF0065 (bug) family.</text>
</comment>
<feature type="signal peptide" evidence="2">
    <location>
        <begin position="1"/>
        <end position="19"/>
    </location>
</feature>
<dbReference type="Gene3D" id="3.40.190.10">
    <property type="entry name" value="Periplasmic binding protein-like II"/>
    <property type="match status" value="1"/>
</dbReference>
<evidence type="ECO:0000256" key="1">
    <source>
        <dbReference type="ARBA" id="ARBA00006987"/>
    </source>
</evidence>
<proteinExistence type="inferred from homology"/>
<dbReference type="eggNOG" id="COG3181">
    <property type="taxonomic scope" value="Bacteria"/>
</dbReference>
<dbReference type="AlphaFoldDB" id="Q11JF5"/>
<evidence type="ECO:0000313" key="3">
    <source>
        <dbReference type="EMBL" id="ABG62470.1"/>
    </source>
</evidence>
<feature type="chain" id="PRO_5004180126" evidence="2">
    <location>
        <begin position="20"/>
        <end position="315"/>
    </location>
</feature>
<dbReference type="CDD" id="cd07012">
    <property type="entry name" value="PBP2_Bug_TTT"/>
    <property type="match status" value="1"/>
</dbReference>
<evidence type="ECO:0000256" key="2">
    <source>
        <dbReference type="SAM" id="SignalP"/>
    </source>
</evidence>
<dbReference type="HOGENOM" id="CLU_045683_1_2_5"/>
<dbReference type="InterPro" id="IPR005064">
    <property type="entry name" value="BUG"/>
</dbReference>
<dbReference type="PANTHER" id="PTHR42928:SF5">
    <property type="entry name" value="BLR1237 PROTEIN"/>
    <property type="match status" value="1"/>
</dbReference>
<sequence precursor="true">MRYCALVLALALAGGAATAALAEYPEKPITFIVPFAPGGGADVGVRIMEPFMEKCLGGELVVVDKPGAGGAIGMFDIANAAPDGYTLGSIITPNLPVNTIATENPRFTMDSFDYLANLVGTRVAISAGKGGRFTTIQQLIETAKEKPVQAAITQPGADDHLVLLRLLQETGAKFDFIPMVESPLARNAVMGGHVEILGLSVTESANFKDQLQTLAIAGSERFAGLPDVPTLKELGWDITAGNTFLMGAPAGLPADIKAKLDQCFQTVAQDPEYRKQITERNFILTPMNAAETEAFARGEYEALKKLWDQDPWIKD</sequence>
<protein>
    <submittedName>
        <fullName evidence="3">Uncharacterized protein UPF0065</fullName>
    </submittedName>
</protein>